<evidence type="ECO:0000313" key="2">
    <source>
        <dbReference type="Proteomes" id="UP000008694"/>
    </source>
</evidence>
<dbReference type="HOGENOM" id="CLU_2174428_0_0_1"/>
<dbReference type="AlphaFoldDB" id="D7KSR5"/>
<dbReference type="Gramene" id="Al_scaffold_0002_47">
    <property type="protein sequence ID" value="Al_scaffold_0002_47"/>
    <property type="gene ID" value="Al_scaffold_0002_47"/>
</dbReference>
<proteinExistence type="predicted"/>
<dbReference type="EMBL" id="GL348714">
    <property type="protein sequence ID" value="EFH62606.1"/>
    <property type="molecule type" value="Genomic_DNA"/>
</dbReference>
<sequence>MQELAKYESAEREVQRLQWIIMENESNDEKEILKSHFEVVKANVKAFVREMLQASDKERALEVVKKVRRTSEEYLWTKHQFQFLNPSCNSWPNMRVRKEVSETAMDTYGE</sequence>
<protein>
    <submittedName>
        <fullName evidence="1">Predicted protein</fullName>
    </submittedName>
</protein>
<name>D7KSR5_ARALL</name>
<organism evidence="2">
    <name type="scientific">Arabidopsis lyrata subsp. lyrata</name>
    <name type="common">Lyre-leaved rock-cress</name>
    <dbReference type="NCBI Taxonomy" id="81972"/>
    <lineage>
        <taxon>Eukaryota</taxon>
        <taxon>Viridiplantae</taxon>
        <taxon>Streptophyta</taxon>
        <taxon>Embryophyta</taxon>
        <taxon>Tracheophyta</taxon>
        <taxon>Spermatophyta</taxon>
        <taxon>Magnoliopsida</taxon>
        <taxon>eudicotyledons</taxon>
        <taxon>Gunneridae</taxon>
        <taxon>Pentapetalae</taxon>
        <taxon>rosids</taxon>
        <taxon>malvids</taxon>
        <taxon>Brassicales</taxon>
        <taxon>Brassicaceae</taxon>
        <taxon>Camelineae</taxon>
        <taxon>Arabidopsis</taxon>
    </lineage>
</organism>
<accession>D7KSR5</accession>
<dbReference type="Proteomes" id="UP000008694">
    <property type="component" value="Unassembled WGS sequence"/>
</dbReference>
<gene>
    <name evidence="1" type="ORF">ARALYDRAFT_674897</name>
</gene>
<evidence type="ECO:0000313" key="1">
    <source>
        <dbReference type="EMBL" id="EFH62606.1"/>
    </source>
</evidence>
<reference evidence="2" key="1">
    <citation type="journal article" date="2011" name="Nat. Genet.">
        <title>The Arabidopsis lyrata genome sequence and the basis of rapid genome size change.</title>
        <authorList>
            <person name="Hu T.T."/>
            <person name="Pattyn P."/>
            <person name="Bakker E.G."/>
            <person name="Cao J."/>
            <person name="Cheng J.-F."/>
            <person name="Clark R.M."/>
            <person name="Fahlgren N."/>
            <person name="Fawcett J.A."/>
            <person name="Grimwood J."/>
            <person name="Gundlach H."/>
            <person name="Haberer G."/>
            <person name="Hollister J.D."/>
            <person name="Ossowski S."/>
            <person name="Ottilar R.P."/>
            <person name="Salamov A.A."/>
            <person name="Schneeberger K."/>
            <person name="Spannagl M."/>
            <person name="Wang X."/>
            <person name="Yang L."/>
            <person name="Nasrallah M.E."/>
            <person name="Bergelson J."/>
            <person name="Carrington J.C."/>
            <person name="Gaut B.S."/>
            <person name="Schmutz J."/>
            <person name="Mayer K.F.X."/>
            <person name="Van de Peer Y."/>
            <person name="Grigoriev I.V."/>
            <person name="Nordborg M."/>
            <person name="Weigel D."/>
            <person name="Guo Y.-L."/>
        </authorList>
    </citation>
    <scope>NUCLEOTIDE SEQUENCE [LARGE SCALE GENOMIC DNA]</scope>
    <source>
        <strain evidence="2">cv. MN47</strain>
    </source>
</reference>
<keyword evidence="2" id="KW-1185">Reference proteome</keyword>